<gene>
    <name evidence="2" type="ORF">C9I28_16790</name>
</gene>
<dbReference type="EMBL" id="CP028324">
    <property type="protein sequence ID" value="AVR97116.1"/>
    <property type="molecule type" value="Genomic_DNA"/>
</dbReference>
<feature type="region of interest" description="Disordered" evidence="1">
    <location>
        <begin position="1"/>
        <end position="51"/>
    </location>
</feature>
<sequence length="309" mass="34072">MARPGRRRADRHRAHRGRRDPPSRATIPGLGRLTQMTASAQGRPPEDRQQLRRRTAERLRHKGRAILPADYERLVLERFPGIDRVKCFPNLSLSRHPDGSTCPGHVLVVALPPYESNGHMAVLPRLNGDLVAQVHDYLAERMAPGVTLEVANPFYQRIQVRCKVRLAAGVDHGWYVNMLDRLVSDHISPWNAAGNTSPFGWCIRQHDIEAALLAQPEVLGVSEFSMLSVSDAGSDRYLLTDTAVPGRGGRPAPDVTPLYPWSVAVPIRRHAILVAGSEQSRIATRTGIGKLEIGSTFIIPGEAQDGKAE</sequence>
<keyword evidence="3" id="KW-1185">Reference proteome</keyword>
<name>A0A2R4CBX1_9BURK</name>
<dbReference type="AlphaFoldDB" id="A0A2R4CBX1"/>
<dbReference type="Proteomes" id="UP000240505">
    <property type="component" value="Chromosome"/>
</dbReference>
<evidence type="ECO:0000313" key="3">
    <source>
        <dbReference type="Proteomes" id="UP000240505"/>
    </source>
</evidence>
<reference evidence="2 3" key="1">
    <citation type="submission" date="2018-03" db="EMBL/GenBank/DDBJ databases">
        <title>Massilia armeniaca sp. nov., isolated from desert soil.</title>
        <authorList>
            <person name="Huang H."/>
            <person name="Ren M."/>
        </authorList>
    </citation>
    <scope>NUCLEOTIDE SEQUENCE [LARGE SCALE GENOMIC DNA]</scope>
    <source>
        <strain evidence="2 3">ZMN-3</strain>
    </source>
</reference>
<feature type="compositionally biased region" description="Basic residues" evidence="1">
    <location>
        <begin position="1"/>
        <end position="18"/>
    </location>
</feature>
<accession>A0A2R4CBX1</accession>
<evidence type="ECO:0000256" key="1">
    <source>
        <dbReference type="SAM" id="MobiDB-lite"/>
    </source>
</evidence>
<dbReference type="KEGG" id="masz:C9I28_16790"/>
<proteinExistence type="predicted"/>
<organism evidence="2 3">
    <name type="scientific">Pseudoduganella armeniaca</name>
    <dbReference type="NCBI Taxonomy" id="2072590"/>
    <lineage>
        <taxon>Bacteria</taxon>
        <taxon>Pseudomonadati</taxon>
        <taxon>Pseudomonadota</taxon>
        <taxon>Betaproteobacteria</taxon>
        <taxon>Burkholderiales</taxon>
        <taxon>Oxalobacteraceae</taxon>
        <taxon>Telluria group</taxon>
        <taxon>Pseudoduganella</taxon>
    </lineage>
</organism>
<protein>
    <submittedName>
        <fullName evidence="2">Uncharacterized protein</fullName>
    </submittedName>
</protein>
<evidence type="ECO:0000313" key="2">
    <source>
        <dbReference type="EMBL" id="AVR97116.1"/>
    </source>
</evidence>
<dbReference type="OrthoDB" id="9762853at2"/>